<gene>
    <name evidence="3" type="ORF">F4V44_18065</name>
</gene>
<dbReference type="SUPFAM" id="SSF51004">
    <property type="entry name" value="C-terminal (heme d1) domain of cytochrome cd1-nitrite reductase"/>
    <property type="match status" value="1"/>
</dbReference>
<organism evidence="3 4">
    <name type="scientific">Niallia endozanthoxylica</name>
    <dbReference type="NCBI Taxonomy" id="2036016"/>
    <lineage>
        <taxon>Bacteria</taxon>
        <taxon>Bacillati</taxon>
        <taxon>Bacillota</taxon>
        <taxon>Bacilli</taxon>
        <taxon>Bacillales</taxon>
        <taxon>Bacillaceae</taxon>
        <taxon>Niallia</taxon>
    </lineage>
</organism>
<evidence type="ECO:0000313" key="4">
    <source>
        <dbReference type="Proteomes" id="UP000326671"/>
    </source>
</evidence>
<feature type="region of interest" description="Disordered" evidence="1">
    <location>
        <begin position="25"/>
        <end position="52"/>
    </location>
</feature>
<feature type="compositionally biased region" description="Polar residues" evidence="1">
    <location>
        <begin position="25"/>
        <end position="35"/>
    </location>
</feature>
<dbReference type="InterPro" id="IPR019405">
    <property type="entry name" value="Lactonase_7-beta_prop"/>
</dbReference>
<dbReference type="RefSeq" id="WP_150441424.1">
    <property type="nucleotide sequence ID" value="NZ_VYKL01000028.1"/>
</dbReference>
<evidence type="ECO:0000256" key="2">
    <source>
        <dbReference type="SAM" id="SignalP"/>
    </source>
</evidence>
<dbReference type="PANTHER" id="PTHR47197">
    <property type="entry name" value="PROTEIN NIRF"/>
    <property type="match status" value="1"/>
</dbReference>
<feature type="signal peptide" evidence="2">
    <location>
        <begin position="1"/>
        <end position="28"/>
    </location>
</feature>
<evidence type="ECO:0000256" key="1">
    <source>
        <dbReference type="SAM" id="MobiDB-lite"/>
    </source>
</evidence>
<dbReference type="Proteomes" id="UP000326671">
    <property type="component" value="Unassembled WGS sequence"/>
</dbReference>
<dbReference type="EMBL" id="VYKL01000028">
    <property type="protein sequence ID" value="KAA9021050.1"/>
    <property type="molecule type" value="Genomic_DNA"/>
</dbReference>
<reference evidence="3 4" key="1">
    <citation type="submission" date="2019-09" db="EMBL/GenBank/DDBJ databases">
        <title>Whole genome sequences of isolates from the Mars Exploration Rovers.</title>
        <authorList>
            <person name="Seuylemezian A."/>
            <person name="Vaishampayan P."/>
        </authorList>
    </citation>
    <scope>NUCLEOTIDE SEQUENCE [LARGE SCALE GENOMIC DNA]</scope>
    <source>
        <strain evidence="3 4">MER_TA_151</strain>
    </source>
</reference>
<sequence>MNKLKLTIVTLITILGVFLAGCSTGSNQDSKSTKNNIEDNPPSTEATEDKSSENPIIQYYFTANEGGSISKIDTTSNEVAGQINVEGAVHNVQVSPNGEILGATVVPKMDHGGGSMEMNGLALFYDTHSNELLKTVEVGNHPAHIVFTEDGKYVLVTNNEENNVSVIDTESFTITQTINTGNGPHGFRISADSQRAYIANMGEDTVSVLDLKTMKEEKKIKVGSTPVTTAITSDGNTLVVTLNEENMLAIIDLETDQVEKVSVGNGPAQVYMDANNQLAFVANQGTEESPSNSVSVVELASKKVISTVETGEGSHGVVTSSENKWLYVTNMFENTVSVIDIEQKKVIDTIEVGEIPNGITIMKKN</sequence>
<dbReference type="PANTHER" id="PTHR47197:SF3">
    <property type="entry name" value="DIHYDRO-HEME D1 DEHYDROGENASE"/>
    <property type="match status" value="1"/>
</dbReference>
<comment type="caution">
    <text evidence="3">The sequence shown here is derived from an EMBL/GenBank/DDBJ whole genome shotgun (WGS) entry which is preliminary data.</text>
</comment>
<proteinExistence type="predicted"/>
<dbReference type="Pfam" id="PF10282">
    <property type="entry name" value="Lactonase"/>
    <property type="match status" value="1"/>
</dbReference>
<dbReference type="InterPro" id="IPR011048">
    <property type="entry name" value="Haem_d1_sf"/>
</dbReference>
<dbReference type="InterPro" id="IPR051200">
    <property type="entry name" value="Host-pathogen_enzymatic-act"/>
</dbReference>
<dbReference type="InterPro" id="IPR011964">
    <property type="entry name" value="YVTN_b-propeller_repeat"/>
</dbReference>
<dbReference type="Gene3D" id="2.130.10.10">
    <property type="entry name" value="YVTN repeat-like/Quinoprotein amine dehydrogenase"/>
    <property type="match status" value="2"/>
</dbReference>
<dbReference type="NCBIfam" id="TIGR02276">
    <property type="entry name" value="beta_rpt_yvtn"/>
    <property type="match status" value="3"/>
</dbReference>
<dbReference type="PROSITE" id="PS51257">
    <property type="entry name" value="PROKAR_LIPOPROTEIN"/>
    <property type="match status" value="1"/>
</dbReference>
<dbReference type="AlphaFoldDB" id="A0A5J5HJR9"/>
<dbReference type="InterPro" id="IPR015943">
    <property type="entry name" value="WD40/YVTN_repeat-like_dom_sf"/>
</dbReference>
<name>A0A5J5HJR9_9BACI</name>
<protein>
    <submittedName>
        <fullName evidence="3">YncE family protein</fullName>
    </submittedName>
</protein>
<evidence type="ECO:0000313" key="3">
    <source>
        <dbReference type="EMBL" id="KAA9021050.1"/>
    </source>
</evidence>
<keyword evidence="2" id="KW-0732">Signal</keyword>
<feature type="chain" id="PRO_5038796294" evidence="2">
    <location>
        <begin position="29"/>
        <end position="365"/>
    </location>
</feature>
<dbReference type="OrthoDB" id="55891at2"/>
<keyword evidence="4" id="KW-1185">Reference proteome</keyword>
<accession>A0A5J5HJR9</accession>